<dbReference type="FunFam" id="3.30.2410.10:FF:000011">
    <property type="entry name" value="Putative Ubiquitin-protein ligase E3C"/>
    <property type="match status" value="1"/>
</dbReference>
<dbReference type="GO" id="GO:0005886">
    <property type="term" value="C:plasma membrane"/>
    <property type="evidence" value="ECO:0007669"/>
    <property type="project" value="TreeGrafter"/>
</dbReference>
<evidence type="ECO:0000256" key="16">
    <source>
        <dbReference type="ARBA" id="ARBA00063372"/>
    </source>
</evidence>
<evidence type="ECO:0000259" key="23">
    <source>
        <dbReference type="PROSITE" id="PS50156"/>
    </source>
</evidence>
<dbReference type="InterPro" id="IPR004766">
    <property type="entry name" value="TM_rcpt_patched"/>
</dbReference>
<evidence type="ECO:0000256" key="20">
    <source>
        <dbReference type="PROSITE-ProRule" id="PRU00104"/>
    </source>
</evidence>
<gene>
    <name evidence="25" type="ORF">V9T40_004020</name>
</gene>
<evidence type="ECO:0000256" key="4">
    <source>
        <dbReference type="ARBA" id="ARBA00005585"/>
    </source>
</evidence>
<feature type="transmembrane region" description="Helical" evidence="22">
    <location>
        <begin position="918"/>
        <end position="940"/>
    </location>
</feature>
<comment type="similarity">
    <text evidence="4">Belongs to the patched family.</text>
</comment>
<feature type="transmembrane region" description="Helical" evidence="22">
    <location>
        <begin position="410"/>
        <end position="429"/>
    </location>
</feature>
<evidence type="ECO:0000256" key="18">
    <source>
        <dbReference type="ARBA" id="ARBA00077269"/>
    </source>
</evidence>
<evidence type="ECO:0000256" key="13">
    <source>
        <dbReference type="ARBA" id="ARBA00023170"/>
    </source>
</evidence>
<feature type="transmembrane region" description="Helical" evidence="22">
    <location>
        <begin position="947"/>
        <end position="969"/>
    </location>
</feature>
<dbReference type="PANTHER" id="PTHR46022:SF1">
    <property type="entry name" value="PROTEIN PATCHED"/>
    <property type="match status" value="1"/>
</dbReference>
<keyword evidence="13" id="KW-0675">Receptor</keyword>
<organism evidence="25 26">
    <name type="scientific">Parthenolecanium corni</name>
    <dbReference type="NCBI Taxonomy" id="536013"/>
    <lineage>
        <taxon>Eukaryota</taxon>
        <taxon>Metazoa</taxon>
        <taxon>Ecdysozoa</taxon>
        <taxon>Arthropoda</taxon>
        <taxon>Hexapoda</taxon>
        <taxon>Insecta</taxon>
        <taxon>Pterygota</taxon>
        <taxon>Neoptera</taxon>
        <taxon>Paraneoptera</taxon>
        <taxon>Hemiptera</taxon>
        <taxon>Sternorrhyncha</taxon>
        <taxon>Coccoidea</taxon>
        <taxon>Coccidae</taxon>
        <taxon>Parthenolecanium</taxon>
    </lineage>
</organism>
<evidence type="ECO:0000256" key="3">
    <source>
        <dbReference type="ARBA" id="ARBA00004906"/>
    </source>
</evidence>
<feature type="transmembrane region" description="Helical" evidence="22">
    <location>
        <begin position="346"/>
        <end position="362"/>
    </location>
</feature>
<evidence type="ECO:0000256" key="5">
    <source>
        <dbReference type="ARBA" id="ARBA00012485"/>
    </source>
</evidence>
<comment type="subunit">
    <text evidence="16">Interacts with 26S proteasomes. Interacts (via the HECT domain) with UBE2D1 and, less efficiently, with UBE2L3.</text>
</comment>
<keyword evidence="9 20" id="KW-0833">Ubl conjugation pathway</keyword>
<dbReference type="InterPro" id="IPR053958">
    <property type="entry name" value="HMGCR/SNAP/NPC1-like_SSD"/>
</dbReference>
<evidence type="ECO:0000256" key="21">
    <source>
        <dbReference type="SAM" id="MobiDB-lite"/>
    </source>
</evidence>
<comment type="subcellular location">
    <subcellularLocation>
        <location evidence="2">Membrane</location>
        <topology evidence="2">Multi-pass membrane protein</topology>
    </subcellularLocation>
</comment>
<dbReference type="SMART" id="SM00119">
    <property type="entry name" value="HECTc"/>
    <property type="match status" value="1"/>
</dbReference>
<comment type="catalytic activity">
    <reaction evidence="1">
        <text>S-ubiquitinyl-[E2 ubiquitin-conjugating enzyme]-L-cysteine + [acceptor protein]-L-lysine = [E2 ubiquitin-conjugating enzyme]-L-cysteine + N(6)-ubiquitinyl-[acceptor protein]-L-lysine.</text>
        <dbReference type="EC" id="2.3.2.26"/>
    </reaction>
</comment>
<dbReference type="PROSITE" id="PS50096">
    <property type="entry name" value="IQ"/>
    <property type="match status" value="1"/>
</dbReference>
<evidence type="ECO:0000256" key="10">
    <source>
        <dbReference type="ARBA" id="ARBA00022843"/>
    </source>
</evidence>
<feature type="active site" description="Glycyl thioester intermediate" evidence="20">
    <location>
        <position position="2267"/>
    </location>
</feature>
<keyword evidence="14" id="KW-0325">Glycoprotein</keyword>
<feature type="region of interest" description="Disordered" evidence="21">
    <location>
        <begin position="1127"/>
        <end position="1177"/>
    </location>
</feature>
<dbReference type="Gene3D" id="3.90.1750.10">
    <property type="entry name" value="Hect, E3 ligase catalytic domains"/>
    <property type="match status" value="1"/>
</dbReference>
<dbReference type="GO" id="GO:0045879">
    <property type="term" value="P:negative regulation of smoothened signaling pathway"/>
    <property type="evidence" value="ECO:0007669"/>
    <property type="project" value="TreeGrafter"/>
</dbReference>
<dbReference type="FunFam" id="3.30.2160.10:FF:000002">
    <property type="entry name" value="Putative Ubiquitin-protein ligase E3C"/>
    <property type="match status" value="1"/>
</dbReference>
<dbReference type="PANTHER" id="PTHR46022">
    <property type="entry name" value="PROTEIN PATCHED"/>
    <property type="match status" value="1"/>
</dbReference>
<dbReference type="GO" id="GO:0097108">
    <property type="term" value="F:hedgehog family protein binding"/>
    <property type="evidence" value="ECO:0007669"/>
    <property type="project" value="TreeGrafter"/>
</dbReference>
<evidence type="ECO:0000256" key="12">
    <source>
        <dbReference type="ARBA" id="ARBA00023136"/>
    </source>
</evidence>
<keyword evidence="10" id="KW-0832">Ubl conjugation</keyword>
<feature type="domain" description="SSD" evidence="23">
    <location>
        <begin position="916"/>
        <end position="1041"/>
    </location>
</feature>
<feature type="compositionally biased region" description="Basic and acidic residues" evidence="21">
    <location>
        <begin position="1198"/>
        <end position="1212"/>
    </location>
</feature>
<feature type="transmembrane region" description="Helical" evidence="22">
    <location>
        <begin position="989"/>
        <end position="1006"/>
    </location>
</feature>
<dbReference type="Pfam" id="PF00632">
    <property type="entry name" value="HECT"/>
    <property type="match status" value="1"/>
</dbReference>
<dbReference type="Gene3D" id="3.30.2160.10">
    <property type="entry name" value="Hect, E3 ligase catalytic domain"/>
    <property type="match status" value="1"/>
</dbReference>
<dbReference type="CDD" id="cd00078">
    <property type="entry name" value="HECTc"/>
    <property type="match status" value="1"/>
</dbReference>
<dbReference type="Pfam" id="PF12349">
    <property type="entry name" value="Sterol-sensing"/>
    <property type="match status" value="1"/>
</dbReference>
<keyword evidence="12 22" id="KW-0472">Membrane</keyword>
<evidence type="ECO:0000259" key="24">
    <source>
        <dbReference type="PROSITE" id="PS50237"/>
    </source>
</evidence>
<reference evidence="25 26" key="1">
    <citation type="submission" date="2024-03" db="EMBL/GenBank/DDBJ databases">
        <title>Adaptation during the transition from Ophiocordyceps entomopathogen to insect associate is accompanied by gene loss and intensified selection.</title>
        <authorList>
            <person name="Ward C.M."/>
            <person name="Onetto C.A."/>
            <person name="Borneman A.R."/>
        </authorList>
    </citation>
    <scope>NUCLEOTIDE SEQUENCE [LARGE SCALE GENOMIC DNA]</scope>
    <source>
        <strain evidence="25">AWRI1</strain>
        <tissue evidence="25">Single Adult Female</tissue>
    </source>
</reference>
<feature type="transmembrane region" description="Helical" evidence="22">
    <location>
        <begin position="481"/>
        <end position="502"/>
    </location>
</feature>
<feature type="transmembrane region" description="Helical" evidence="22">
    <location>
        <begin position="450"/>
        <end position="469"/>
    </location>
</feature>
<dbReference type="SUPFAM" id="SSF82866">
    <property type="entry name" value="Multidrug efflux transporter AcrB transmembrane domain"/>
    <property type="match status" value="2"/>
</dbReference>
<evidence type="ECO:0000256" key="8">
    <source>
        <dbReference type="ARBA" id="ARBA00022692"/>
    </source>
</evidence>
<keyword evidence="26" id="KW-1185">Reference proteome</keyword>
<dbReference type="FunFam" id="3.90.1750.10:FF:000014">
    <property type="entry name" value="Putative Ubiquitin-protein ligase E3C"/>
    <property type="match status" value="1"/>
</dbReference>
<dbReference type="GO" id="GO:0005119">
    <property type="term" value="F:smoothened binding"/>
    <property type="evidence" value="ECO:0007669"/>
    <property type="project" value="TreeGrafter"/>
</dbReference>
<evidence type="ECO:0000256" key="22">
    <source>
        <dbReference type="SAM" id="Phobius"/>
    </source>
</evidence>
<evidence type="ECO:0000256" key="2">
    <source>
        <dbReference type="ARBA" id="ARBA00004141"/>
    </source>
</evidence>
<evidence type="ECO:0000256" key="19">
    <source>
        <dbReference type="ARBA" id="ARBA00081642"/>
    </source>
</evidence>
<dbReference type="Proteomes" id="UP001367676">
    <property type="component" value="Unassembled WGS sequence"/>
</dbReference>
<keyword evidence="11 22" id="KW-1133">Transmembrane helix</keyword>
<feature type="compositionally biased region" description="Low complexity" evidence="21">
    <location>
        <begin position="1141"/>
        <end position="1177"/>
    </location>
</feature>
<comment type="caution">
    <text evidence="25">The sequence shown here is derived from an EMBL/GenBank/DDBJ whole genome shotgun (WGS) entry which is preliminary data.</text>
</comment>
<feature type="region of interest" description="Disordered" evidence="21">
    <location>
        <begin position="1198"/>
        <end position="1222"/>
    </location>
</feature>
<comment type="similarity">
    <text evidence="15">Belongs to the UBE3C family.</text>
</comment>
<keyword evidence="7" id="KW-0808">Transferase</keyword>
<dbReference type="GO" id="GO:0061630">
    <property type="term" value="F:ubiquitin protein ligase activity"/>
    <property type="evidence" value="ECO:0007669"/>
    <property type="project" value="UniProtKB-EC"/>
</dbReference>
<dbReference type="InterPro" id="IPR000569">
    <property type="entry name" value="HECT_dom"/>
</dbReference>
<dbReference type="InterPro" id="IPR000731">
    <property type="entry name" value="SSD"/>
</dbReference>
<name>A0AAN9Y3A2_9HEMI</name>
<accession>A0AAN9Y3A2</accession>
<keyword evidence="6" id="KW-1017">Isopeptide bond</keyword>
<dbReference type="PROSITE" id="PS50237">
    <property type="entry name" value="HECT"/>
    <property type="match status" value="1"/>
</dbReference>
<proteinExistence type="inferred from homology"/>
<feature type="compositionally biased region" description="Low complexity" evidence="21">
    <location>
        <begin position="1213"/>
        <end position="1222"/>
    </location>
</feature>
<dbReference type="PROSITE" id="PS50156">
    <property type="entry name" value="SSD"/>
    <property type="match status" value="2"/>
</dbReference>
<evidence type="ECO:0000313" key="26">
    <source>
        <dbReference type="Proteomes" id="UP001367676"/>
    </source>
</evidence>
<feature type="domain" description="SSD" evidence="23">
    <location>
        <begin position="342"/>
        <end position="502"/>
    </location>
</feature>
<comment type="pathway">
    <text evidence="3">Protein modification; protein ubiquitination.</text>
</comment>
<evidence type="ECO:0000256" key="11">
    <source>
        <dbReference type="ARBA" id="ARBA00022989"/>
    </source>
</evidence>
<dbReference type="NCBIfam" id="TIGR00918">
    <property type="entry name" value="2A060602"/>
    <property type="match status" value="1"/>
</dbReference>
<evidence type="ECO:0000256" key="14">
    <source>
        <dbReference type="ARBA" id="ARBA00023180"/>
    </source>
</evidence>
<sequence length="2299" mass="260727">MRWFRGVKKLKNSGPPWLEYELGGQGGRLKRELNYIESTLGEAVTNTHQLVIQTPKDPSASLLHPDALLTHLKVIKAASSVTVQLSNEVWRLKDICYTPSFSRFEMYLADQIFRDIIPCSIITPLDCFWEGSKLLGPDSGVSIPDNPYKLKWTSLNPQHMLQFVESTTFTNGFPMKMLEEIMKRAGITSGYQEKPCLNPKDRECPDTAPNKNSTRRLDIGAELTGGCYGFASKYMHWPERLIVGAAKKNKTGHITKAHGLQTVIQLLSEKELYEYYADDVKTQHINWNQQMAGAVLETWQRKFAMEVKRQMKMISEEDSHYNVFSFSTVTLNDSLSHYSKVDLKKIFIGYLIMLIFVALSLFKWNEPILSQTAVGVAGVLLVAITNAAALGFCAVFGIPFNASSTQIVPYLGLGFGIVDMFLLTSAYALMAPTESRLDEQTGIVLRKGGLSVILTSVSNIGAFLAAHIIPIPALRVFCLQAVILVFFNLVTTLFVFPAIISIDLRRRRSGRVDIFCCCCLMPGDGNWPCMEGSTANQGESNVEMKKKHTIMSVIPPDRQPAVTYLASNNASNKQDRLLKGLLLADPESGDDISLVEATAESLLERYARFLSQRSVKVLTVILFFSLLIASGWNIRNVVDGLELSDIVPEGTDEHGFLSAQEKYFGFYNMYAITQGDFEYPTNQKLLYEYHEAFTRVPNIVKNDNGGLSQFWLGLFRDWLIGVQKSYDRGNARGCFTHEGWCKNASDEEILGYKLVVQTGYVENPVDKFLFNQTRLVNGEGIVNPSAFYNYLSAWVCHDALAYSASQANLKPEPKSWCHVTNDKELKIPKSSPLAYAQIPFYLQGLSNTFAITTLITQVRELCQRFEARGLPNFPSGIPFVFWEQYQSLRQNLYLAVFCALGIVFLIVSVVLFNVWAAALVVFGGAAMTMQLLGTFGLIGIKMSSVPAVLLIVAVGINSHFVIHTCFSYLTAIGDCDRRLELAIKHMFPVIIQSALTTMVAVFMLIFNDFHFIVRHFFYILLILIAIGILNGLLFFPVLLLLIGPPGEVKPLKYPDRISTPSPQPVRKSRRPSSSSSSSTCRQVPAPPRRHREPSLSTITEEPGSWDSTTHEIVVEPELVLETTTFTQPYAKQGSPKGDTVNANDNDSSCNSSPASVHRVNATSSSTSSTAAPPTGHVTTKVTATAKFKVEVHTPIHGAFDRGHRYSSRRRDSTSSTSTTSTECSMSSCKFQIMYSFEGQYRRVPKQNLAGASTQQKTDELLNKVHRDRMKREEDRRKLQCAILINAAFRSYYVRQRQKENERQEYDKIMSNLRDNRGGSRSIPLNEDTLNVLSSKIVFFYDPDKDINRLVTLSQKMLLMPDVIISSCCKKINHWFYKLKKLLLFHLKLLTVGRETLNTHLRIIDLFTSDTTLAKYIQPNEVTELLSEVFVYLIKNDYFERFRAIVDQRVPPMLESSSEPPTAFAASLFDFIYRPLRLVSLNCDQNYNNIVLQRFVVTFLSKEFSEPVRYFVIPCLSSYSSFPFSQMIIATINNPELREEYQLTSWLLFSVVSLCKEQYLESSNEEQFSNYLNLMSRLCHNCSKLGVFKMIVSEESDTDSDDDEIKDSSVTRPEIEVLEMATKSLNKYEIVQAIINKFMKYQNSMYADEIVQSIGKICYHLLTSRKSDLHEYKLLCSLALNSQFLRKLWLIITTKEQRTIFGSPASYVNMISRGIELQPNDVQEIVPLLTSFCSLLMLLITTLHDNEFYNDDSGALTKVSPMPFSLNEMAHVSSVLKELCVGLVELAYPDSSPDFKVNVWHDISPRFRNDRATLSMWPRLFKVAVTLLRQLHSRDLRRQFCPDGMWVSTRISMLKMDRPPNFVSSVRRRHLRPFSRLPCYTREDLEEGPPLSTRELRSMTVIREMPFLLPFQERVLVFQNHVLKDKMEHQGEAPYAFRGRSLDVSVRRNYLYEDAFDKLSPANAPDLRHVMRVQLRNAVGVNEAGVDGGGLSREFLSELIKTAFDPNRGFFRLTNDNQLFPNPHVALLHPDFAKHYYFIGRVLGKAMYENLLVELPLAEFFLSKLVSRHSDVSIHHLASLDPVMYKNLLFLKNYEGDVSDLGLDFTVVIDELGETKVQELKPNGAEIPVTNENKIEYIHLIADYKLNKQISGQNTAFKNGLADVIQPQWLHMFSNKELQILISGAEIPVDIADLKRHAKYSGGYHENHQTIKLFWQVLEDFDDNQRRQLLKFVTSCSRQPLFGFKELDPPFCIQKAGSTDRLPTASTCMNLLKMPEFNDYDVLRDRVLYAIQAGAGFELS</sequence>
<dbReference type="EMBL" id="JBBCAQ010000027">
    <property type="protein sequence ID" value="KAK7586144.1"/>
    <property type="molecule type" value="Genomic_DNA"/>
</dbReference>
<dbReference type="Gene3D" id="3.30.2410.10">
    <property type="entry name" value="Hect, E3 ligase catalytic domain"/>
    <property type="match status" value="1"/>
</dbReference>
<evidence type="ECO:0000256" key="17">
    <source>
        <dbReference type="ARBA" id="ARBA00067506"/>
    </source>
</evidence>
<evidence type="ECO:0000256" key="1">
    <source>
        <dbReference type="ARBA" id="ARBA00000885"/>
    </source>
</evidence>
<keyword evidence="8 22" id="KW-0812">Transmembrane</keyword>
<evidence type="ECO:0000256" key="9">
    <source>
        <dbReference type="ARBA" id="ARBA00022786"/>
    </source>
</evidence>
<evidence type="ECO:0000313" key="25">
    <source>
        <dbReference type="EMBL" id="KAK7586144.1"/>
    </source>
</evidence>
<dbReference type="GO" id="GO:0008158">
    <property type="term" value="F:hedgehog receptor activity"/>
    <property type="evidence" value="ECO:0007669"/>
    <property type="project" value="InterPro"/>
</dbReference>
<feature type="transmembrane region" description="Helical" evidence="22">
    <location>
        <begin position="1018"/>
        <end position="1042"/>
    </location>
</feature>
<dbReference type="CDD" id="cd23767">
    <property type="entry name" value="IQCD"/>
    <property type="match status" value="1"/>
</dbReference>
<dbReference type="InterPro" id="IPR035983">
    <property type="entry name" value="Hect_E3_ubiquitin_ligase"/>
</dbReference>
<evidence type="ECO:0000256" key="7">
    <source>
        <dbReference type="ARBA" id="ARBA00022679"/>
    </source>
</evidence>
<feature type="domain" description="HECT" evidence="24">
    <location>
        <begin position="1962"/>
        <end position="2299"/>
    </location>
</feature>
<feature type="transmembrane region" description="Helical" evidence="22">
    <location>
        <begin position="892"/>
        <end position="912"/>
    </location>
</feature>
<protein>
    <recommendedName>
        <fullName evidence="17">Ubiquitin-protein ligase E3C</fullName>
        <ecNumber evidence="5">2.3.2.26</ecNumber>
    </recommendedName>
    <alternativeName>
        <fullName evidence="18">HECT-type ubiquitin transferase E3C</fullName>
    </alternativeName>
    <alternativeName>
        <fullName evidence="19">RTA-associated ubiquitin ligase</fullName>
    </alternativeName>
</protein>
<dbReference type="Gene3D" id="1.20.1640.10">
    <property type="entry name" value="Multidrug efflux transporter AcrB transmembrane domain"/>
    <property type="match status" value="2"/>
</dbReference>
<evidence type="ECO:0000256" key="6">
    <source>
        <dbReference type="ARBA" id="ARBA00022499"/>
    </source>
</evidence>
<feature type="transmembrane region" description="Helical" evidence="22">
    <location>
        <begin position="374"/>
        <end position="398"/>
    </location>
</feature>
<feature type="region of interest" description="Disordered" evidence="21">
    <location>
        <begin position="1052"/>
        <end position="1108"/>
    </location>
</feature>
<dbReference type="EC" id="2.3.2.26" evidence="5"/>
<dbReference type="SUPFAM" id="SSF56204">
    <property type="entry name" value="Hect, E3 ligase catalytic domain"/>
    <property type="match status" value="1"/>
</dbReference>
<evidence type="ECO:0000256" key="15">
    <source>
        <dbReference type="ARBA" id="ARBA00061050"/>
    </source>
</evidence>